<dbReference type="InterPro" id="IPR001509">
    <property type="entry name" value="Epimerase_deHydtase"/>
</dbReference>
<comment type="caution">
    <text evidence="2">The sequence shown here is derived from an EMBL/GenBank/DDBJ whole genome shotgun (WGS) entry which is preliminary data.</text>
</comment>
<name>A0ABU1TML9_9FLAO</name>
<gene>
    <name evidence="2" type="ORF">J2X31_000680</name>
</gene>
<protein>
    <submittedName>
        <fullName evidence="2">Nucleoside-diphosphate-sugar epimerase</fullName>
    </submittedName>
</protein>
<proteinExistence type="predicted"/>
<dbReference type="InterPro" id="IPR051783">
    <property type="entry name" value="NAD(P)-dependent_oxidoreduct"/>
</dbReference>
<organism evidence="2 3">
    <name type="scientific">Flavobacterium arsenatis</name>
    <dbReference type="NCBI Taxonomy" id="1484332"/>
    <lineage>
        <taxon>Bacteria</taxon>
        <taxon>Pseudomonadati</taxon>
        <taxon>Bacteroidota</taxon>
        <taxon>Flavobacteriia</taxon>
        <taxon>Flavobacteriales</taxon>
        <taxon>Flavobacteriaceae</taxon>
        <taxon>Flavobacterium</taxon>
    </lineage>
</organism>
<dbReference type="Pfam" id="PF01370">
    <property type="entry name" value="Epimerase"/>
    <property type="match status" value="1"/>
</dbReference>
<accession>A0ABU1TML9</accession>
<reference evidence="2 3" key="1">
    <citation type="submission" date="2023-07" db="EMBL/GenBank/DDBJ databases">
        <title>Sorghum-associated microbial communities from plants grown in Nebraska, USA.</title>
        <authorList>
            <person name="Schachtman D."/>
        </authorList>
    </citation>
    <scope>NUCLEOTIDE SEQUENCE [LARGE SCALE GENOMIC DNA]</scope>
    <source>
        <strain evidence="2 3">3773</strain>
    </source>
</reference>
<evidence type="ECO:0000259" key="1">
    <source>
        <dbReference type="Pfam" id="PF01370"/>
    </source>
</evidence>
<evidence type="ECO:0000313" key="3">
    <source>
        <dbReference type="Proteomes" id="UP001255185"/>
    </source>
</evidence>
<dbReference type="RefSeq" id="WP_310024393.1">
    <property type="nucleotide sequence ID" value="NZ_JAVDVI010000002.1"/>
</dbReference>
<dbReference type="SUPFAM" id="SSF51735">
    <property type="entry name" value="NAD(P)-binding Rossmann-fold domains"/>
    <property type="match status" value="1"/>
</dbReference>
<dbReference type="EMBL" id="JAVDVI010000002">
    <property type="protein sequence ID" value="MDR6966682.1"/>
    <property type="molecule type" value="Genomic_DNA"/>
</dbReference>
<evidence type="ECO:0000313" key="2">
    <source>
        <dbReference type="EMBL" id="MDR6966682.1"/>
    </source>
</evidence>
<dbReference type="Proteomes" id="UP001255185">
    <property type="component" value="Unassembled WGS sequence"/>
</dbReference>
<dbReference type="PANTHER" id="PTHR48079">
    <property type="entry name" value="PROTEIN YEEZ"/>
    <property type="match status" value="1"/>
</dbReference>
<feature type="domain" description="NAD-dependent epimerase/dehydratase" evidence="1">
    <location>
        <begin position="61"/>
        <end position="293"/>
    </location>
</feature>
<dbReference type="InterPro" id="IPR036291">
    <property type="entry name" value="NAD(P)-bd_dom_sf"/>
</dbReference>
<dbReference type="Gene3D" id="3.40.50.720">
    <property type="entry name" value="NAD(P)-binding Rossmann-like Domain"/>
    <property type="match status" value="1"/>
</dbReference>
<sequence>MEPTFPIFVDILTGFQNLLGIIFHNQNIKITNLTGSENLLGIHNQQLLQFSNYLITFATMVLVTGATGLVGSHLVLHLLENGDDVSAIYRSEKSIEKTKSIFQLYKKEQFFEKINWIQADINDIPSLEIAFQNIDYVYHCAAFISFEPTDEEKIRKINIEGTANIVNFCLSKNVKKLCYVSSIAALGDLPEHEHIITEETDWNPEKPHSDYAISKYGAEMEIWRGQQEGLNVVVVNPGVIFGIGNWNEGSGKIFTTVAKEYKYYTKGSTGFIAVSDVVEIMSLLMKSAISGERYILIAENIIFQDLINTIAESLKVKKPTAYAKKWMTEIAWRLDWFRAHLFFSKRKLPKAVARSLHTTDVYSNEKVKKELGFQFTDIKACIQEIAGHYKN</sequence>
<dbReference type="PANTHER" id="PTHR48079:SF6">
    <property type="entry name" value="NAD(P)-BINDING DOMAIN-CONTAINING PROTEIN-RELATED"/>
    <property type="match status" value="1"/>
</dbReference>
<keyword evidence="3" id="KW-1185">Reference proteome</keyword>